<evidence type="ECO:0000256" key="8">
    <source>
        <dbReference type="ARBA" id="ARBA00023098"/>
    </source>
</evidence>
<keyword evidence="8 10" id="KW-0443">Lipid metabolism</keyword>
<evidence type="ECO:0000256" key="4">
    <source>
        <dbReference type="ARBA" id="ARBA00022692"/>
    </source>
</evidence>
<keyword evidence="10" id="KW-0746">Sphingolipid metabolism</keyword>
<keyword evidence="6 10" id="KW-1133">Transmembrane helix</keyword>
<keyword evidence="9 10" id="KW-0472">Membrane</keyword>
<reference evidence="12" key="1">
    <citation type="submission" date="2021-01" db="EMBL/GenBank/DDBJ databases">
        <authorList>
            <person name="Corre E."/>
            <person name="Pelletier E."/>
            <person name="Niang G."/>
            <person name="Scheremetjew M."/>
            <person name="Finn R."/>
            <person name="Kale V."/>
            <person name="Holt S."/>
            <person name="Cochrane G."/>
            <person name="Meng A."/>
            <person name="Brown T."/>
            <person name="Cohen L."/>
        </authorList>
    </citation>
    <scope>NUCLEOTIDE SEQUENCE</scope>
    <source>
        <strain evidence="12">CCAP 1951/1</strain>
    </source>
</reference>
<dbReference type="PANTHER" id="PTHR14467:SF0">
    <property type="entry name" value="PROTEIN ARV1"/>
    <property type="match status" value="1"/>
</dbReference>
<comment type="similarity">
    <text evidence="2 10">Belongs to the ARV1 family.</text>
</comment>
<evidence type="ECO:0000256" key="7">
    <source>
        <dbReference type="ARBA" id="ARBA00023055"/>
    </source>
</evidence>
<comment type="function">
    <text evidence="10">Regulates also the sphingolipid metabolism.</text>
</comment>
<proteinExistence type="inferred from homology"/>
<dbReference type="GO" id="GO:0005789">
    <property type="term" value="C:endoplasmic reticulum membrane"/>
    <property type="evidence" value="ECO:0007669"/>
    <property type="project" value="UniProtKB-SubCell"/>
</dbReference>
<feature type="transmembrane region" description="Helical" evidence="10">
    <location>
        <begin position="160"/>
        <end position="183"/>
    </location>
</feature>
<dbReference type="EMBL" id="HBGF01023248">
    <property type="protein sequence ID" value="CAD9117177.1"/>
    <property type="molecule type" value="Transcribed_RNA"/>
</dbReference>
<organism evidence="12">
    <name type="scientific">Neobodo designis</name>
    <name type="common">Flagellated protozoan</name>
    <name type="synonym">Bodo designis</name>
    <dbReference type="NCBI Taxonomy" id="312471"/>
    <lineage>
        <taxon>Eukaryota</taxon>
        <taxon>Discoba</taxon>
        <taxon>Euglenozoa</taxon>
        <taxon>Kinetoplastea</taxon>
        <taxon>Metakinetoplastina</taxon>
        <taxon>Neobodonida</taxon>
        <taxon>Neobodo</taxon>
    </lineage>
</organism>
<evidence type="ECO:0000256" key="3">
    <source>
        <dbReference type="ARBA" id="ARBA00022448"/>
    </source>
</evidence>
<comment type="subcellular location">
    <subcellularLocation>
        <location evidence="1 10">Endoplasmic reticulum membrane</location>
        <topology evidence="1 10">Multi-pass membrane protein</topology>
    </subcellularLocation>
</comment>
<evidence type="ECO:0000313" key="11">
    <source>
        <dbReference type="EMBL" id="CAD9117164.1"/>
    </source>
</evidence>
<comment type="function">
    <text evidence="10">Mediator of sterol homeostasis involved in sterol uptake, trafficking and distribution into membranes.</text>
</comment>
<keyword evidence="3 10" id="KW-0813">Transport</keyword>
<evidence type="ECO:0000256" key="5">
    <source>
        <dbReference type="ARBA" id="ARBA00022824"/>
    </source>
</evidence>
<feature type="transmembrane region" description="Helical" evidence="10">
    <location>
        <begin position="75"/>
        <end position="97"/>
    </location>
</feature>
<evidence type="ECO:0000256" key="1">
    <source>
        <dbReference type="ARBA" id="ARBA00004477"/>
    </source>
</evidence>
<dbReference type="GO" id="GO:0032366">
    <property type="term" value="P:intracellular sterol transport"/>
    <property type="evidence" value="ECO:0007669"/>
    <property type="project" value="UniProtKB-UniRule"/>
</dbReference>
<evidence type="ECO:0000313" key="12">
    <source>
        <dbReference type="EMBL" id="CAD9117177.1"/>
    </source>
</evidence>
<keyword evidence="5 10" id="KW-0256">Endoplasmic reticulum</keyword>
<dbReference type="AlphaFoldDB" id="A0A6U4SMH9"/>
<keyword evidence="4 10" id="KW-0812">Transmembrane</keyword>
<accession>A0A6U4SMH9</accession>
<evidence type="ECO:0000256" key="9">
    <source>
        <dbReference type="ARBA" id="ARBA00023136"/>
    </source>
</evidence>
<dbReference type="GO" id="GO:0097036">
    <property type="term" value="P:regulation of plasma membrane sterol distribution"/>
    <property type="evidence" value="ECO:0007669"/>
    <property type="project" value="UniProtKB-UniRule"/>
</dbReference>
<dbReference type="InterPro" id="IPR007290">
    <property type="entry name" value="Arv1"/>
</dbReference>
<sequence length="293" mass="31200">MPSPPKPLSYRCVECGAPVGALLRKAGGTDVLVKCDQCGNVADPYIEHDDVHLCISVVLLRASAWRHVVFNSRNAYRVVLAAAAAALAVDVATTVLLGPLADGRYPFTTVHAVTPPAADPTSWEMVLAMVQPLPGLRVVNLVNNTQLHGGWDTLEPLPHALIGAAIETGLSLIATLWLVTALAPKARVPPQRSTVIAFCLSMMVRLGGAVFFVWEAPLYFLLLMDLTGMMWAFKGFGTLTGGHALARLFATVFAYSFTRVVARTLTGWSPILPYLSVIFEGHAFAGGTGHGGA</sequence>
<protein>
    <recommendedName>
        <fullName evidence="10">Protein ARV</fullName>
    </recommendedName>
</protein>
<gene>
    <name evidence="11" type="ORF">NDES1114_LOCUS15341</name>
    <name evidence="12" type="ORF">NDES1114_LOCUS15348</name>
</gene>
<dbReference type="GO" id="GO:0005794">
    <property type="term" value="C:Golgi apparatus"/>
    <property type="evidence" value="ECO:0007669"/>
    <property type="project" value="TreeGrafter"/>
</dbReference>
<dbReference type="PANTHER" id="PTHR14467">
    <property type="entry name" value="ARV1"/>
    <property type="match status" value="1"/>
</dbReference>
<keyword evidence="7 10" id="KW-0445">Lipid transport</keyword>
<evidence type="ECO:0000256" key="2">
    <source>
        <dbReference type="ARBA" id="ARBA00009187"/>
    </source>
</evidence>
<dbReference type="GO" id="GO:0006665">
    <property type="term" value="P:sphingolipid metabolic process"/>
    <property type="evidence" value="ECO:0007669"/>
    <property type="project" value="UniProtKB-UniRule"/>
</dbReference>
<dbReference type="GO" id="GO:0016125">
    <property type="term" value="P:sterol metabolic process"/>
    <property type="evidence" value="ECO:0007669"/>
    <property type="project" value="UniProtKB-UniRule"/>
</dbReference>
<dbReference type="Pfam" id="PF04161">
    <property type="entry name" value="Arv1"/>
    <property type="match status" value="1"/>
</dbReference>
<dbReference type="EMBL" id="HBGF01023237">
    <property type="protein sequence ID" value="CAD9117164.1"/>
    <property type="molecule type" value="Transcribed_RNA"/>
</dbReference>
<evidence type="ECO:0000256" key="10">
    <source>
        <dbReference type="RuleBase" id="RU368065"/>
    </source>
</evidence>
<evidence type="ECO:0000256" key="6">
    <source>
        <dbReference type="ARBA" id="ARBA00022989"/>
    </source>
</evidence>
<name>A0A6U4SMH9_NEODS</name>
<feature type="transmembrane region" description="Helical" evidence="10">
    <location>
        <begin position="195"/>
        <end position="224"/>
    </location>
</feature>
<dbReference type="GO" id="GO:0032541">
    <property type="term" value="C:cortical endoplasmic reticulum"/>
    <property type="evidence" value="ECO:0007669"/>
    <property type="project" value="TreeGrafter"/>
</dbReference>